<feature type="domain" description="M23ase beta-sheet core" evidence="2">
    <location>
        <begin position="304"/>
        <end position="400"/>
    </location>
</feature>
<evidence type="ECO:0000313" key="3">
    <source>
        <dbReference type="EMBL" id="KKW15065.1"/>
    </source>
</evidence>
<dbReference type="Proteomes" id="UP000034224">
    <property type="component" value="Unassembled WGS sequence"/>
</dbReference>
<dbReference type="InterPro" id="IPR011055">
    <property type="entry name" value="Dup_hybrid_motif"/>
</dbReference>
<dbReference type="PANTHER" id="PTHR21666">
    <property type="entry name" value="PEPTIDASE-RELATED"/>
    <property type="match status" value="1"/>
</dbReference>
<evidence type="ECO:0000259" key="2">
    <source>
        <dbReference type="Pfam" id="PF01551"/>
    </source>
</evidence>
<dbReference type="SUPFAM" id="SSF51261">
    <property type="entry name" value="Duplicated hybrid motif"/>
    <property type="match status" value="1"/>
</dbReference>
<feature type="coiled-coil region" evidence="1">
    <location>
        <begin position="39"/>
        <end position="122"/>
    </location>
</feature>
<dbReference type="PANTHER" id="PTHR21666:SF270">
    <property type="entry name" value="MUREIN HYDROLASE ACTIVATOR ENVC"/>
    <property type="match status" value="1"/>
</dbReference>
<dbReference type="EMBL" id="LCQK01000002">
    <property type="protein sequence ID" value="KKW15065.1"/>
    <property type="molecule type" value="Genomic_DNA"/>
</dbReference>
<dbReference type="InterPro" id="IPR016047">
    <property type="entry name" value="M23ase_b-sheet_dom"/>
</dbReference>
<reference evidence="3 4" key="1">
    <citation type="journal article" date="2015" name="Nature">
        <title>rRNA introns, odd ribosomes, and small enigmatic genomes across a large radiation of phyla.</title>
        <authorList>
            <person name="Brown C.T."/>
            <person name="Hug L.A."/>
            <person name="Thomas B.C."/>
            <person name="Sharon I."/>
            <person name="Castelle C.J."/>
            <person name="Singh A."/>
            <person name="Wilkins M.J."/>
            <person name="Williams K.H."/>
            <person name="Banfield J.F."/>
        </authorList>
    </citation>
    <scope>NUCLEOTIDE SEQUENCE [LARGE SCALE GENOMIC DNA]</scope>
</reference>
<gene>
    <name evidence="3" type="ORF">UY55_C0002G0123</name>
</gene>
<dbReference type="GO" id="GO:0004222">
    <property type="term" value="F:metalloendopeptidase activity"/>
    <property type="evidence" value="ECO:0007669"/>
    <property type="project" value="TreeGrafter"/>
</dbReference>
<feature type="coiled-coil region" evidence="1">
    <location>
        <begin position="165"/>
        <end position="262"/>
    </location>
</feature>
<proteinExistence type="predicted"/>
<organism evidence="3 4">
    <name type="scientific">Candidatus Jorgensenbacteria bacterium GW2011_GWB1_50_10</name>
    <dbReference type="NCBI Taxonomy" id="1618665"/>
    <lineage>
        <taxon>Bacteria</taxon>
        <taxon>Candidatus Joergenseniibacteriota</taxon>
    </lineage>
</organism>
<accession>A0A0G1W8Y0</accession>
<name>A0A0G1W8Y0_9BACT</name>
<keyword evidence="1" id="KW-0175">Coiled coil</keyword>
<evidence type="ECO:0000313" key="4">
    <source>
        <dbReference type="Proteomes" id="UP000034224"/>
    </source>
</evidence>
<dbReference type="CDD" id="cd12797">
    <property type="entry name" value="M23_peptidase"/>
    <property type="match status" value="1"/>
</dbReference>
<dbReference type="STRING" id="1618665.UY55_C0002G0123"/>
<protein>
    <submittedName>
        <fullName evidence="3">Peptidase M23 domain protein</fullName>
    </submittedName>
</protein>
<dbReference type="AlphaFoldDB" id="A0A0G1W8Y0"/>
<dbReference type="Pfam" id="PF01551">
    <property type="entry name" value="Peptidase_M23"/>
    <property type="match status" value="1"/>
</dbReference>
<dbReference type="Gene3D" id="2.70.70.10">
    <property type="entry name" value="Glucose Permease (Domain IIA)"/>
    <property type="match status" value="1"/>
</dbReference>
<dbReference type="Gene3D" id="6.10.250.3150">
    <property type="match status" value="1"/>
</dbReference>
<sequence>MKLIRYSLFIILLIGLISTSPIFSQTAEEGSGNGNAATADSLRSQIDAKNAELQQLMEERAKIEEQLEQTGSLKSSLQKELKTIDYNISQLNLSIKANQVTLDKLALEIESLSGDIKGIEESIDNKKATIGRLMVELQQKDRENFLIIFLRNQSLAESVSEAQSIATLNSDLNASAEELRKYQGDLVEKLSEEQIKQAQKERERVNLTNRQQIVQAQKTVKNTVLTQTKNQEKIYQAQIAELDKQQEKISKIMDEYEDQLRKSFDPSLLPIKRPGVIGFPVENPYLTQDFGPTAFAQRAYRSKTHNGVDFRAPIGTPIMAVETGTVIAVDNNDRGTSRWLKYQYGKYVLIQHDNGLTSIYAHLSRQIVQKGERIMKGDTIGYSGDTGYSYGAHLHLTLYWTPSVSLKSIAPAAGLVPVGVTINPRDYLPNIPAGAVSRTVQ</sequence>
<dbReference type="InterPro" id="IPR050570">
    <property type="entry name" value="Cell_wall_metabolism_enzyme"/>
</dbReference>
<comment type="caution">
    <text evidence="3">The sequence shown here is derived from an EMBL/GenBank/DDBJ whole genome shotgun (WGS) entry which is preliminary data.</text>
</comment>
<evidence type="ECO:0000256" key="1">
    <source>
        <dbReference type="SAM" id="Coils"/>
    </source>
</evidence>